<gene>
    <name evidence="2" type="ORF">MENT_LOCUS3258</name>
</gene>
<dbReference type="InterPro" id="IPR016024">
    <property type="entry name" value="ARM-type_fold"/>
</dbReference>
<dbReference type="EMBL" id="CAJEWN010000010">
    <property type="protein sequence ID" value="CAD2131262.1"/>
    <property type="molecule type" value="Genomic_DNA"/>
</dbReference>
<organism evidence="2 3">
    <name type="scientific">Meloidogyne enterolobii</name>
    <name type="common">Root-knot nematode worm</name>
    <name type="synonym">Meloidogyne mayaguensis</name>
    <dbReference type="NCBI Taxonomy" id="390850"/>
    <lineage>
        <taxon>Eukaryota</taxon>
        <taxon>Metazoa</taxon>
        <taxon>Ecdysozoa</taxon>
        <taxon>Nematoda</taxon>
        <taxon>Chromadorea</taxon>
        <taxon>Rhabditida</taxon>
        <taxon>Tylenchina</taxon>
        <taxon>Tylenchomorpha</taxon>
        <taxon>Tylenchoidea</taxon>
        <taxon>Meloidogynidae</taxon>
        <taxon>Meloidogyninae</taxon>
        <taxon>Meloidogyne</taxon>
    </lineage>
</organism>
<feature type="region of interest" description="Disordered" evidence="1">
    <location>
        <begin position="273"/>
        <end position="295"/>
    </location>
</feature>
<dbReference type="InterPro" id="IPR011989">
    <property type="entry name" value="ARM-like"/>
</dbReference>
<proteinExistence type="predicted"/>
<evidence type="ECO:0000256" key="1">
    <source>
        <dbReference type="SAM" id="MobiDB-lite"/>
    </source>
</evidence>
<dbReference type="Proteomes" id="UP000580250">
    <property type="component" value="Unassembled WGS sequence"/>
</dbReference>
<dbReference type="OrthoDB" id="5784745at2759"/>
<name>A0A6V7TQL6_MELEN</name>
<dbReference type="Gene3D" id="1.25.10.10">
    <property type="entry name" value="Leucine-rich Repeat Variant"/>
    <property type="match status" value="1"/>
</dbReference>
<dbReference type="AlphaFoldDB" id="A0A6V7TQL6"/>
<sequence length="313" mass="35544">MVALSPTSSTTCSSVSDSPTYLALPSLEEILEDAQNHFPRFLFDSEPLAVLELLNSLLIRCSERGYSAVLECLWCWQDLSDFSHSLSPLLDELCCANDVQIVIASLRLLERLLQFAPNRVSRARLRNEMEELHFEDIVVKLRERFRSSKELEEPINDWMKALKIISEKSEEEEEEMRKGADADSGTFSDSEDVVGESSRGENRNKQKVGMKTMNAQQEIAEFNKLLVELPENERNEILILLRKLITQMRNKGNVNLNDLLTCSTSSLNENIKNTQQKLPSPPPPPPLPPTPPPPHHLIYLKILVLHQTSKSKI</sequence>
<dbReference type="SUPFAM" id="SSF48371">
    <property type="entry name" value="ARM repeat"/>
    <property type="match status" value="1"/>
</dbReference>
<comment type="caution">
    <text evidence="2">The sequence shown here is derived from an EMBL/GenBank/DDBJ whole genome shotgun (WGS) entry which is preliminary data.</text>
</comment>
<protein>
    <submittedName>
        <fullName evidence="2">Uncharacterized protein</fullName>
    </submittedName>
</protein>
<feature type="region of interest" description="Disordered" evidence="1">
    <location>
        <begin position="169"/>
        <end position="208"/>
    </location>
</feature>
<accession>A0A6V7TQL6</accession>
<feature type="compositionally biased region" description="Pro residues" evidence="1">
    <location>
        <begin position="279"/>
        <end position="295"/>
    </location>
</feature>
<reference evidence="2 3" key="1">
    <citation type="submission" date="2020-08" db="EMBL/GenBank/DDBJ databases">
        <authorList>
            <person name="Koutsovoulos G."/>
            <person name="Danchin GJ E."/>
        </authorList>
    </citation>
    <scope>NUCLEOTIDE SEQUENCE [LARGE SCALE GENOMIC DNA]</scope>
</reference>
<evidence type="ECO:0000313" key="3">
    <source>
        <dbReference type="Proteomes" id="UP000580250"/>
    </source>
</evidence>
<evidence type="ECO:0000313" key="2">
    <source>
        <dbReference type="EMBL" id="CAD2131262.1"/>
    </source>
</evidence>